<dbReference type="PANTHER" id="PTHR24321:SF8">
    <property type="entry name" value="ESTRADIOL 17-BETA-DEHYDROGENASE 8-RELATED"/>
    <property type="match status" value="1"/>
</dbReference>
<sequence length="246" mass="25571">MIVTGAASGIGRAVVARLCVAGAEVLALDIDGAGLEVTARLVAAPDKLELFTGDVADEQVAVAAVRRAEERFGRLTALVNNAAVSLPGTVLDTPVADFDRSYAVNVRGPFLLTKYAVGPLRRAGGGSIVNIGSVNSVVAERQLLSYCTSKGALLMLTKSVALDHAVDGIRCNIVCPGYVDTPLNRAHAERLGGYEVVRELVRTWQPIGRDGRAPEVAEVVLFLLSDASSFMTGASVVVDGGLTAGL</sequence>
<reference evidence="3" key="1">
    <citation type="submission" date="2020-02" db="EMBL/GenBank/DDBJ databases">
        <authorList>
            <person name="Meier V. D."/>
        </authorList>
    </citation>
    <scope>NUCLEOTIDE SEQUENCE</scope>
    <source>
        <strain evidence="3">AVDCRST_MAG66</strain>
    </source>
</reference>
<gene>
    <name evidence="3" type="ORF">AVDCRST_MAG66-1102</name>
</gene>
<dbReference type="PANTHER" id="PTHR24321">
    <property type="entry name" value="DEHYDROGENASES, SHORT CHAIN"/>
    <property type="match status" value="1"/>
</dbReference>
<dbReference type="PRINTS" id="PR00081">
    <property type="entry name" value="GDHRDH"/>
</dbReference>
<dbReference type="InterPro" id="IPR036291">
    <property type="entry name" value="NAD(P)-bd_dom_sf"/>
</dbReference>
<organism evidence="3">
    <name type="scientific">uncultured Pseudonocardia sp</name>
    <dbReference type="NCBI Taxonomy" id="211455"/>
    <lineage>
        <taxon>Bacteria</taxon>
        <taxon>Bacillati</taxon>
        <taxon>Actinomycetota</taxon>
        <taxon>Actinomycetes</taxon>
        <taxon>Pseudonocardiales</taxon>
        <taxon>Pseudonocardiaceae</taxon>
        <taxon>Pseudonocardia</taxon>
        <taxon>environmental samples</taxon>
    </lineage>
</organism>
<dbReference type="InterPro" id="IPR020904">
    <property type="entry name" value="Sc_DH/Rdtase_CS"/>
</dbReference>
<evidence type="ECO:0000256" key="1">
    <source>
        <dbReference type="ARBA" id="ARBA00006484"/>
    </source>
</evidence>
<dbReference type="EC" id="1.1.1.100" evidence="3"/>
<dbReference type="AlphaFoldDB" id="A0A6J4NQ28"/>
<protein>
    <submittedName>
        <fullName evidence="3">3-oxoacyl-[acyl-carrier protein] reductase</fullName>
        <ecNumber evidence="3">1.1.1.100</ecNumber>
    </submittedName>
</protein>
<dbReference type="PRINTS" id="PR00080">
    <property type="entry name" value="SDRFAMILY"/>
</dbReference>
<name>A0A6J4NQ28_9PSEU</name>
<dbReference type="EMBL" id="CADCUS010000144">
    <property type="protein sequence ID" value="CAA9392596.1"/>
    <property type="molecule type" value="Genomic_DNA"/>
</dbReference>
<dbReference type="Pfam" id="PF13561">
    <property type="entry name" value="adh_short_C2"/>
    <property type="match status" value="1"/>
</dbReference>
<dbReference type="FunFam" id="3.40.50.720:FF:000084">
    <property type="entry name" value="Short-chain dehydrogenase reductase"/>
    <property type="match status" value="1"/>
</dbReference>
<evidence type="ECO:0000256" key="2">
    <source>
        <dbReference type="ARBA" id="ARBA00023002"/>
    </source>
</evidence>
<evidence type="ECO:0000313" key="3">
    <source>
        <dbReference type="EMBL" id="CAA9392596.1"/>
    </source>
</evidence>
<dbReference type="Gene3D" id="3.40.50.720">
    <property type="entry name" value="NAD(P)-binding Rossmann-like Domain"/>
    <property type="match status" value="1"/>
</dbReference>
<keyword evidence="2 3" id="KW-0560">Oxidoreductase</keyword>
<proteinExistence type="inferred from homology"/>
<dbReference type="GO" id="GO:0004316">
    <property type="term" value="F:3-oxoacyl-[acyl-carrier-protein] reductase (NADPH) activity"/>
    <property type="evidence" value="ECO:0007669"/>
    <property type="project" value="UniProtKB-EC"/>
</dbReference>
<accession>A0A6J4NQ28</accession>
<comment type="similarity">
    <text evidence="1">Belongs to the short-chain dehydrogenases/reductases (SDR) family.</text>
</comment>
<dbReference type="PROSITE" id="PS00061">
    <property type="entry name" value="ADH_SHORT"/>
    <property type="match status" value="1"/>
</dbReference>
<dbReference type="CDD" id="cd05233">
    <property type="entry name" value="SDR_c"/>
    <property type="match status" value="1"/>
</dbReference>
<dbReference type="SUPFAM" id="SSF51735">
    <property type="entry name" value="NAD(P)-binding Rossmann-fold domains"/>
    <property type="match status" value="1"/>
</dbReference>
<dbReference type="InterPro" id="IPR002347">
    <property type="entry name" value="SDR_fam"/>
</dbReference>